<gene>
    <name evidence="1" type="ORF">JM949_02780</name>
</gene>
<keyword evidence="2" id="KW-1185">Reference proteome</keyword>
<dbReference type="EMBL" id="JAEVHL010000007">
    <property type="protein sequence ID" value="MBM0274465.1"/>
    <property type="molecule type" value="Genomic_DNA"/>
</dbReference>
<proteinExistence type="predicted"/>
<protein>
    <submittedName>
        <fullName evidence="1">ATP-binding protein</fullName>
    </submittedName>
</protein>
<dbReference type="RefSeq" id="WP_203146891.1">
    <property type="nucleotide sequence ID" value="NZ_JAEVHL010000007.1"/>
</dbReference>
<name>A0ABS1YAR4_9ACTN</name>
<dbReference type="Pfam" id="PF13589">
    <property type="entry name" value="HATPase_c_3"/>
    <property type="match status" value="1"/>
</dbReference>
<dbReference type="SUPFAM" id="SSF55874">
    <property type="entry name" value="ATPase domain of HSP90 chaperone/DNA topoisomerase II/histidine kinase"/>
    <property type="match status" value="1"/>
</dbReference>
<comment type="caution">
    <text evidence="1">The sequence shown here is derived from an EMBL/GenBank/DDBJ whole genome shotgun (WGS) entry which is preliminary data.</text>
</comment>
<accession>A0ABS1YAR4</accession>
<evidence type="ECO:0000313" key="2">
    <source>
        <dbReference type="Proteomes" id="UP000622245"/>
    </source>
</evidence>
<dbReference type="InterPro" id="IPR036890">
    <property type="entry name" value="HATPase_C_sf"/>
</dbReference>
<dbReference type="Gene3D" id="3.30.565.10">
    <property type="entry name" value="Histidine kinase-like ATPase, C-terminal domain"/>
    <property type="match status" value="1"/>
</dbReference>
<organism evidence="1 2">
    <name type="scientific">Micromonospora tarensis</name>
    <dbReference type="NCBI Taxonomy" id="2806100"/>
    <lineage>
        <taxon>Bacteria</taxon>
        <taxon>Bacillati</taxon>
        <taxon>Actinomycetota</taxon>
        <taxon>Actinomycetes</taxon>
        <taxon>Micromonosporales</taxon>
        <taxon>Micromonosporaceae</taxon>
        <taxon>Micromonospora</taxon>
    </lineage>
</organism>
<dbReference type="Proteomes" id="UP000622245">
    <property type="component" value="Unassembled WGS sequence"/>
</dbReference>
<keyword evidence="1" id="KW-0067">ATP-binding</keyword>
<dbReference type="GO" id="GO:0005524">
    <property type="term" value="F:ATP binding"/>
    <property type="evidence" value="ECO:0007669"/>
    <property type="project" value="UniProtKB-KW"/>
</dbReference>
<keyword evidence="1" id="KW-0547">Nucleotide-binding</keyword>
<evidence type="ECO:0000313" key="1">
    <source>
        <dbReference type="EMBL" id="MBM0274465.1"/>
    </source>
</evidence>
<reference evidence="1 2" key="1">
    <citation type="submission" date="2021-01" db="EMBL/GenBank/DDBJ databases">
        <title>Draft genome sequence of Micromonospora sp. strain STR1s_6.</title>
        <authorList>
            <person name="Karlyshev A."/>
            <person name="Jawad R."/>
        </authorList>
    </citation>
    <scope>NUCLEOTIDE SEQUENCE [LARGE SCALE GENOMIC DNA]</scope>
    <source>
        <strain evidence="1 2">STR1S-6</strain>
    </source>
</reference>
<sequence length="495" mass="53353">MTVEPRALHAPPNAAALIESLRALGYHLPDAIADLADNSVTAGARSVSVEYNADRGTGWVAVVDDGRGMTEEQLHRAMHLGVDGPLAPRPRGDLGRFGLGLKTASFSQARRLTVLTRTAAGAMAARTWDLGFVAERGDWYVLDSVDDEALRIAEQLGMAFPGTMVLWRDLDRCGYGSQLTDGMAGVRDQLAAVFGRFLRDGRLRLTVGGQRVRGWDPFLTAHPATQDLGSALVEGGLSTAGVTPYVLPHPSRLTNVEALAATGASGWSSHQGFYVYRNNRLLTLGGWLGLAGLRRTPQCQLARIAVEVTSDDDHYWQVDIRKARVSPPPVLRDRLREIAVLTRTRSEQVFRHRGTSVVPASRRDSGALTFVWQQRSRRGQIGYQINRDHPVVAAALATQEKAAVEVALRLVEEALPVGLIATEVTAAPDRAAQAPLDGAGQDEVAALFRAAVAALPHEPHSRQAVVAALRSTEPFNRFPEALDRALDAEGAAGAH</sequence>